<sequence>MCVEYLTITHCPRCWEQYYHYKTTSVRGNTPPDGVCGECSGGIYGITKNETGSACGKCILKREAFERSARLAAIRLHKVEDKKAQEDNK</sequence>
<name>A0A098DZN9_GIBZE</name>
<evidence type="ECO:0000313" key="2">
    <source>
        <dbReference type="EnsemblFungi" id="CEF86839"/>
    </source>
</evidence>
<gene>
    <name evidence="1" type="ORF">FGRAMPH1_01T21419</name>
</gene>
<accession>A0A0E0SK76</accession>
<reference evidence="2 3" key="2">
    <citation type="journal article" date="2010" name="Nature">
        <title>Comparative genomics reveals mobile pathogenicity chromosomes in Fusarium.</title>
        <authorList>
            <person name="Ma L.J."/>
            <person name="van der Does H.C."/>
            <person name="Borkovich K.A."/>
            <person name="Coleman J.J."/>
            <person name="Daboussi M.J."/>
            <person name="Di Pietro A."/>
            <person name="Dufresne M."/>
            <person name="Freitag M."/>
            <person name="Grabherr M."/>
            <person name="Henrissat B."/>
            <person name="Houterman P.M."/>
            <person name="Kang S."/>
            <person name="Shim W.B."/>
            <person name="Woloshuk C."/>
            <person name="Xie X."/>
            <person name="Xu J.R."/>
            <person name="Antoniw J."/>
            <person name="Baker S.E."/>
            <person name="Bluhm B.H."/>
            <person name="Breakspear A."/>
            <person name="Brown D.W."/>
            <person name="Butchko R.A."/>
            <person name="Chapman S."/>
            <person name="Coulson R."/>
            <person name="Coutinho P.M."/>
            <person name="Danchin E.G."/>
            <person name="Diener A."/>
            <person name="Gale L.R."/>
            <person name="Gardiner D.M."/>
            <person name="Goff S."/>
            <person name="Hammond-Kosack K.E."/>
            <person name="Hilburn K."/>
            <person name="Hua-Van A."/>
            <person name="Jonkers W."/>
            <person name="Kazan K."/>
            <person name="Kodira C.D."/>
            <person name="Koehrsen M."/>
            <person name="Kumar L."/>
            <person name="Lee Y.H."/>
            <person name="Li L."/>
            <person name="Manners J.M."/>
            <person name="Miranda-Saavedra D."/>
            <person name="Mukherjee M."/>
            <person name="Park G."/>
            <person name="Park J."/>
            <person name="Park S.Y."/>
            <person name="Proctor R.H."/>
            <person name="Regev A."/>
            <person name="Ruiz-Roldan M.C."/>
            <person name="Sain D."/>
            <person name="Sakthikumar S."/>
            <person name="Sykes S."/>
            <person name="Schwartz D.C."/>
            <person name="Turgeon B.G."/>
            <person name="Wapinski I."/>
            <person name="Yoder O."/>
            <person name="Young S."/>
            <person name="Zeng Q."/>
            <person name="Zhou S."/>
            <person name="Galagan J."/>
            <person name="Cuomo C.A."/>
            <person name="Kistler H.C."/>
            <person name="Rep M."/>
        </authorList>
    </citation>
    <scope>GENOME REANNOTATION</scope>
    <source>
        <strain evidence="3">ATCC MYA-4620 / CBS 123657 / FGSC 9075 / NRRL 31084 / PH-1</strain>
        <strain evidence="2">PH-1 / ATCC MYA-4620 / FGSC 9075 / NRRL 31084</strain>
    </source>
</reference>
<organism evidence="1 3">
    <name type="scientific">Gibberella zeae (strain ATCC MYA-4620 / CBS 123657 / FGSC 9075 / NRRL 31084 / PH-1)</name>
    <name type="common">Wheat head blight fungus</name>
    <name type="synonym">Fusarium graminearum</name>
    <dbReference type="NCBI Taxonomy" id="229533"/>
    <lineage>
        <taxon>Eukaryota</taxon>
        <taxon>Fungi</taxon>
        <taxon>Dikarya</taxon>
        <taxon>Ascomycota</taxon>
        <taxon>Pezizomycotina</taxon>
        <taxon>Sordariomycetes</taxon>
        <taxon>Hypocreomycetidae</taxon>
        <taxon>Hypocreales</taxon>
        <taxon>Nectriaceae</taxon>
        <taxon>Fusarium</taxon>
    </lineage>
</organism>
<dbReference type="VEuPathDB" id="FungiDB:FGRAMPH1_01G21419"/>
<dbReference type="InParanoid" id="A0A098DZN9"/>
<evidence type="ECO:0000313" key="1">
    <source>
        <dbReference type="EMBL" id="CEF86839.1"/>
    </source>
</evidence>
<dbReference type="EnsemblFungi" id="CEF86839">
    <property type="protein sequence ID" value="CEF86839"/>
    <property type="gene ID" value="FGRRES_15638"/>
</dbReference>
<dbReference type="AlphaFoldDB" id="A0A098DZN9"/>
<protein>
    <submittedName>
        <fullName evidence="1">Chromosome 3, complete genome</fullName>
    </submittedName>
</protein>
<dbReference type="EMBL" id="HG970334">
    <property type="protein sequence ID" value="CEF86839.1"/>
    <property type="molecule type" value="Genomic_DNA"/>
</dbReference>
<keyword evidence="3" id="KW-1185">Reference proteome</keyword>
<reference evidence="1 3" key="3">
    <citation type="journal article" date="2015" name="BMC Genomics">
        <title>The completed genome sequence of the pathogenic ascomycete fungus Fusarium graminearum.</title>
        <authorList>
            <person name="King R."/>
            <person name="Urban M."/>
            <person name="Hammond-Kosack M.C."/>
            <person name="Hassani-Pak K."/>
            <person name="Hammond-Kosack K.E."/>
        </authorList>
    </citation>
    <scope>NUCLEOTIDE SEQUENCE [LARGE SCALE GENOMIC DNA]</scope>
    <source>
        <strain evidence="3">ATCC MYA-4620 / CBS 123657 / FGSC 9075 / NRRL 31084 / PH-1</strain>
        <strain evidence="1">PH-1</strain>
    </source>
</reference>
<reference evidence="2" key="4">
    <citation type="submission" date="2017-01" db="UniProtKB">
        <authorList>
            <consortium name="EnsemblFungi"/>
        </authorList>
    </citation>
    <scope>IDENTIFICATION</scope>
    <source>
        <strain evidence="2">PH-1 / ATCC MYA-4620 / FGSC 9075 / NRRL 31084</strain>
    </source>
</reference>
<accession>A0A098DZN9</accession>
<dbReference type="Proteomes" id="UP000070720">
    <property type="component" value="Chromosome 3"/>
</dbReference>
<evidence type="ECO:0000313" key="3">
    <source>
        <dbReference type="Proteomes" id="UP000070720"/>
    </source>
</evidence>
<reference evidence="2 3" key="1">
    <citation type="journal article" date="2007" name="Science">
        <title>The Fusarium graminearum genome reveals a link between localized polymorphism and pathogen specialization.</title>
        <authorList>
            <person name="Cuomo C.A."/>
            <person name="Gueldener U."/>
            <person name="Xu J.-R."/>
            <person name="Trail F."/>
            <person name="Turgeon B.G."/>
            <person name="Di Pietro A."/>
            <person name="Walton J.D."/>
            <person name="Ma L.-J."/>
            <person name="Baker S.E."/>
            <person name="Rep M."/>
            <person name="Adam G."/>
            <person name="Antoniw J."/>
            <person name="Baldwin T."/>
            <person name="Calvo S.E."/>
            <person name="Chang Y.-L."/>
            <person name="DeCaprio D."/>
            <person name="Gale L.R."/>
            <person name="Gnerre S."/>
            <person name="Goswami R.S."/>
            <person name="Hammond-Kosack K."/>
            <person name="Harris L.J."/>
            <person name="Hilburn K."/>
            <person name="Kennell J.C."/>
            <person name="Kroken S."/>
            <person name="Magnuson J.K."/>
            <person name="Mannhaupt G."/>
            <person name="Mauceli E.W."/>
            <person name="Mewes H.-W."/>
            <person name="Mitterbauer R."/>
            <person name="Muehlbauer G."/>
            <person name="Muensterkoetter M."/>
            <person name="Nelson D."/>
            <person name="O'Donnell K."/>
            <person name="Ouellet T."/>
            <person name="Qi W."/>
            <person name="Quesneville H."/>
            <person name="Roncero M.I.G."/>
            <person name="Seong K.-Y."/>
            <person name="Tetko I.V."/>
            <person name="Urban M."/>
            <person name="Waalwijk C."/>
            <person name="Ward T.J."/>
            <person name="Yao J."/>
            <person name="Birren B.W."/>
            <person name="Kistler H.C."/>
        </authorList>
    </citation>
    <scope>NUCLEOTIDE SEQUENCE [LARGE SCALE GENOMIC DNA]</scope>
    <source>
        <strain evidence="3">ATCC MYA-4620 / CBS 123657 / FGSC 9075 / NRRL 31084 / PH-1</strain>
        <strain evidence="2">PH-1 / ATCC MYA-4620 / FGSC 9075 / NRRL 31084</strain>
    </source>
</reference>
<proteinExistence type="predicted"/>